<comment type="caution">
    <text evidence="1">The sequence shown here is derived from an EMBL/GenBank/DDBJ whole genome shotgun (WGS) entry which is preliminary data.</text>
</comment>
<dbReference type="Proteomes" id="UP001597357">
    <property type="component" value="Unassembled WGS sequence"/>
</dbReference>
<evidence type="ECO:0000313" key="2">
    <source>
        <dbReference type="Proteomes" id="UP001597357"/>
    </source>
</evidence>
<keyword evidence="2" id="KW-1185">Reference proteome</keyword>
<accession>A0ABW5SFP6</accession>
<name>A0ABW5SFP6_9FLAO</name>
<proteinExistence type="predicted"/>
<gene>
    <name evidence="1" type="ORF">ACFSQ0_08100</name>
</gene>
<protein>
    <submittedName>
        <fullName evidence="1">Uncharacterized protein</fullName>
    </submittedName>
</protein>
<organism evidence="1 2">
    <name type="scientific">Mesonia sediminis</name>
    <dbReference type="NCBI Taxonomy" id="1703946"/>
    <lineage>
        <taxon>Bacteria</taxon>
        <taxon>Pseudomonadati</taxon>
        <taxon>Bacteroidota</taxon>
        <taxon>Flavobacteriia</taxon>
        <taxon>Flavobacteriales</taxon>
        <taxon>Flavobacteriaceae</taxon>
        <taxon>Mesonia</taxon>
    </lineage>
</organism>
<reference evidence="2" key="1">
    <citation type="journal article" date="2019" name="Int. J. Syst. Evol. Microbiol.">
        <title>The Global Catalogue of Microorganisms (GCM) 10K type strain sequencing project: providing services to taxonomists for standard genome sequencing and annotation.</title>
        <authorList>
            <consortium name="The Broad Institute Genomics Platform"/>
            <consortium name="The Broad Institute Genome Sequencing Center for Infectious Disease"/>
            <person name="Wu L."/>
            <person name="Ma J."/>
        </authorList>
    </citation>
    <scope>NUCLEOTIDE SEQUENCE [LARGE SCALE GENOMIC DNA]</scope>
    <source>
        <strain evidence="2">KCTC 42255</strain>
    </source>
</reference>
<dbReference type="EMBL" id="JBHULZ010000041">
    <property type="protein sequence ID" value="MFD2697949.1"/>
    <property type="molecule type" value="Genomic_DNA"/>
</dbReference>
<evidence type="ECO:0000313" key="1">
    <source>
        <dbReference type="EMBL" id="MFD2697949.1"/>
    </source>
</evidence>
<sequence>MTKNYTFKNTERNNKKAHDYETKSLLYLIGRRKDSKEIEYVAFDCFNDVSGVNGKSDKIWDIQSKNEKKLNPKKIGTYLYTLFDNYVSTLNFKEFIFFSPPLKSNYKKDTSKNIYGIGNIKEDTLDRIKNGLNEEVLRVKGASIDFQKEQEDFLSLVYFVEDIDQESEYVKTLTQFNNLNLKPNAFYKTVFQELRDIQSSKKNSFIENKSISEIRDVLKFQRHLNTKDVELLLISRIIGCEIFKYKFIPIYFSPQLDGLETEDRWDLIEECNANLSRAFYNKNCNRIFWNLGEKIIEFLEINNKKDIDEIFNLIFPNYQIKISYLTPMTVKYLIGLILDGKQ</sequence>
<dbReference type="RefSeq" id="WP_379046719.1">
    <property type="nucleotide sequence ID" value="NZ_JBHULZ010000041.1"/>
</dbReference>